<evidence type="ECO:0000313" key="1">
    <source>
        <dbReference type="EMBL" id="GHI53168.1"/>
    </source>
</evidence>
<dbReference type="Proteomes" id="UP000646738">
    <property type="component" value="Unassembled WGS sequence"/>
</dbReference>
<accession>A0ABQ3RBE5</accession>
<dbReference type="EMBL" id="BNEA01000015">
    <property type="protein sequence ID" value="GHI53168.1"/>
    <property type="molecule type" value="Genomic_DNA"/>
</dbReference>
<evidence type="ECO:0000313" key="2">
    <source>
        <dbReference type="Proteomes" id="UP000646738"/>
    </source>
</evidence>
<keyword evidence="2" id="KW-1185">Reference proteome</keyword>
<reference evidence="2" key="1">
    <citation type="submission" date="2023-07" db="EMBL/GenBank/DDBJ databases">
        <title>Whole genome shotgun sequence of Streptomyces achromogenes subsp. rubradiris NBRC 14000.</title>
        <authorList>
            <person name="Komaki H."/>
            <person name="Tamura T."/>
        </authorList>
    </citation>
    <scope>NUCLEOTIDE SEQUENCE [LARGE SCALE GENOMIC DNA]</scope>
    <source>
        <strain evidence="2">NBRC 14000</strain>
    </source>
</reference>
<gene>
    <name evidence="1" type="ORF">Srubr_30140</name>
</gene>
<sequence length="59" mass="6170">MQTLSPNGCRDVPPRPGTVAWFTPGTVHRMVQGGGLRVTAPMRNSGLPEAGEAVLTSLP</sequence>
<proteinExistence type="predicted"/>
<protein>
    <submittedName>
        <fullName evidence="1">Uncharacterized protein</fullName>
    </submittedName>
</protein>
<name>A0ABQ3RBE5_STRRR</name>
<organism evidence="1 2">
    <name type="scientific">Streptomyces rubradiris</name>
    <name type="common">Streptomyces achromogenes subsp. rubradiris</name>
    <dbReference type="NCBI Taxonomy" id="285531"/>
    <lineage>
        <taxon>Bacteria</taxon>
        <taxon>Bacillati</taxon>
        <taxon>Actinomycetota</taxon>
        <taxon>Actinomycetes</taxon>
        <taxon>Kitasatosporales</taxon>
        <taxon>Streptomycetaceae</taxon>
        <taxon>Streptomyces</taxon>
    </lineage>
</organism>
<comment type="caution">
    <text evidence="1">The sequence shown here is derived from an EMBL/GenBank/DDBJ whole genome shotgun (WGS) entry which is preliminary data.</text>
</comment>